<evidence type="ECO:0000313" key="2">
    <source>
        <dbReference type="EMBL" id="KAJ1186549.1"/>
    </source>
</evidence>
<dbReference type="Proteomes" id="UP001066276">
    <property type="component" value="Chromosome 3_1"/>
</dbReference>
<gene>
    <name evidence="2" type="ORF">NDU88_003330</name>
</gene>
<comment type="caution">
    <text evidence="2">The sequence shown here is derived from an EMBL/GenBank/DDBJ whole genome shotgun (WGS) entry which is preliminary data.</text>
</comment>
<keyword evidence="3" id="KW-1185">Reference proteome</keyword>
<dbReference type="EMBL" id="JANPWB010000005">
    <property type="protein sequence ID" value="KAJ1186549.1"/>
    <property type="molecule type" value="Genomic_DNA"/>
</dbReference>
<name>A0AAV7UEV1_PLEWA</name>
<feature type="region of interest" description="Disordered" evidence="1">
    <location>
        <begin position="76"/>
        <end position="105"/>
    </location>
</feature>
<protein>
    <submittedName>
        <fullName evidence="2">Uncharacterized protein</fullName>
    </submittedName>
</protein>
<proteinExistence type="predicted"/>
<feature type="compositionally biased region" description="Basic and acidic residues" evidence="1">
    <location>
        <begin position="76"/>
        <end position="88"/>
    </location>
</feature>
<evidence type="ECO:0000313" key="3">
    <source>
        <dbReference type="Proteomes" id="UP001066276"/>
    </source>
</evidence>
<evidence type="ECO:0000256" key="1">
    <source>
        <dbReference type="SAM" id="MobiDB-lite"/>
    </source>
</evidence>
<organism evidence="2 3">
    <name type="scientific">Pleurodeles waltl</name>
    <name type="common">Iberian ribbed newt</name>
    <dbReference type="NCBI Taxonomy" id="8319"/>
    <lineage>
        <taxon>Eukaryota</taxon>
        <taxon>Metazoa</taxon>
        <taxon>Chordata</taxon>
        <taxon>Craniata</taxon>
        <taxon>Vertebrata</taxon>
        <taxon>Euteleostomi</taxon>
        <taxon>Amphibia</taxon>
        <taxon>Batrachia</taxon>
        <taxon>Caudata</taxon>
        <taxon>Salamandroidea</taxon>
        <taxon>Salamandridae</taxon>
        <taxon>Pleurodelinae</taxon>
        <taxon>Pleurodeles</taxon>
    </lineage>
</organism>
<sequence length="105" mass="11791">MAPSWQLVFAGQIYGAVCCADWYVGMRCKRQAIHSQVGCLTPRWWALAQSSGAPQFSRVLAAVFLLCPELWSERSGKWELRPPGDHPRLPQWPVTDAGYGPFADR</sequence>
<reference evidence="2" key="1">
    <citation type="journal article" date="2022" name="bioRxiv">
        <title>Sequencing and chromosome-scale assembly of the giantPleurodeles waltlgenome.</title>
        <authorList>
            <person name="Brown T."/>
            <person name="Elewa A."/>
            <person name="Iarovenko S."/>
            <person name="Subramanian E."/>
            <person name="Araus A.J."/>
            <person name="Petzold A."/>
            <person name="Susuki M."/>
            <person name="Suzuki K.-i.T."/>
            <person name="Hayashi T."/>
            <person name="Toyoda A."/>
            <person name="Oliveira C."/>
            <person name="Osipova E."/>
            <person name="Leigh N.D."/>
            <person name="Simon A."/>
            <person name="Yun M.H."/>
        </authorList>
    </citation>
    <scope>NUCLEOTIDE SEQUENCE</scope>
    <source>
        <strain evidence="2">20211129_DDA</strain>
        <tissue evidence="2">Liver</tissue>
    </source>
</reference>
<dbReference type="AlphaFoldDB" id="A0AAV7UEV1"/>
<accession>A0AAV7UEV1</accession>